<dbReference type="Gramene" id="TVU12080">
    <property type="protein sequence ID" value="TVU12080"/>
    <property type="gene ID" value="EJB05_45707"/>
</dbReference>
<sequence>MGGGSKETATPAPSSPTASSSAEEGGPASRRLPAAVAVFVRFVGMEYWRRMRLDGGGESKAPSSMKNKVLRPLLCLVMVFLDHDCGLVRVWFPVTFIWMLLGFVFSHCEYGERGDDGLGYGLDGGEFFILACGISVYPSFAKGLGFSFPPSEMRMTVVDGEMAVFFQIGVFVRGISVWDGNPRWWNLWLFQGFLSLINGVGVDWDVTVIRGCNMLQY</sequence>
<dbReference type="AlphaFoldDB" id="A0A5J9TL93"/>
<dbReference type="EMBL" id="RWGY01000039">
    <property type="protein sequence ID" value="TVU12080.1"/>
    <property type="molecule type" value="Genomic_DNA"/>
</dbReference>
<feature type="region of interest" description="Disordered" evidence="1">
    <location>
        <begin position="1"/>
        <end position="28"/>
    </location>
</feature>
<organism evidence="3 4">
    <name type="scientific">Eragrostis curvula</name>
    <name type="common">weeping love grass</name>
    <dbReference type="NCBI Taxonomy" id="38414"/>
    <lineage>
        <taxon>Eukaryota</taxon>
        <taxon>Viridiplantae</taxon>
        <taxon>Streptophyta</taxon>
        <taxon>Embryophyta</taxon>
        <taxon>Tracheophyta</taxon>
        <taxon>Spermatophyta</taxon>
        <taxon>Magnoliopsida</taxon>
        <taxon>Liliopsida</taxon>
        <taxon>Poales</taxon>
        <taxon>Poaceae</taxon>
        <taxon>PACMAD clade</taxon>
        <taxon>Chloridoideae</taxon>
        <taxon>Eragrostideae</taxon>
        <taxon>Eragrostidinae</taxon>
        <taxon>Eragrostis</taxon>
    </lineage>
</organism>
<evidence type="ECO:0000256" key="1">
    <source>
        <dbReference type="SAM" id="MobiDB-lite"/>
    </source>
</evidence>
<keyword evidence="4" id="KW-1185">Reference proteome</keyword>
<feature type="compositionally biased region" description="Low complexity" evidence="1">
    <location>
        <begin position="7"/>
        <end position="28"/>
    </location>
</feature>
<feature type="transmembrane region" description="Helical" evidence="2">
    <location>
        <begin position="127"/>
        <end position="148"/>
    </location>
</feature>
<proteinExistence type="predicted"/>
<evidence type="ECO:0000313" key="4">
    <source>
        <dbReference type="Proteomes" id="UP000324897"/>
    </source>
</evidence>
<dbReference type="Proteomes" id="UP000324897">
    <property type="component" value="Chromosome 3"/>
</dbReference>
<keyword evidence="2" id="KW-1133">Transmembrane helix</keyword>
<protein>
    <submittedName>
        <fullName evidence="3">Uncharacterized protein</fullName>
    </submittedName>
</protein>
<feature type="non-terminal residue" evidence="3">
    <location>
        <position position="1"/>
    </location>
</feature>
<gene>
    <name evidence="3" type="ORF">EJB05_45707</name>
</gene>
<comment type="caution">
    <text evidence="3">The sequence shown here is derived from an EMBL/GenBank/DDBJ whole genome shotgun (WGS) entry which is preliminary data.</text>
</comment>
<reference evidence="3 4" key="1">
    <citation type="journal article" date="2019" name="Sci. Rep.">
        <title>A high-quality genome of Eragrostis curvula grass provides insights into Poaceae evolution and supports new strategies to enhance forage quality.</title>
        <authorList>
            <person name="Carballo J."/>
            <person name="Santos B.A.C.M."/>
            <person name="Zappacosta D."/>
            <person name="Garbus I."/>
            <person name="Selva J.P."/>
            <person name="Gallo C.A."/>
            <person name="Diaz A."/>
            <person name="Albertini E."/>
            <person name="Caccamo M."/>
            <person name="Echenique V."/>
        </authorList>
    </citation>
    <scope>NUCLEOTIDE SEQUENCE [LARGE SCALE GENOMIC DNA]</scope>
    <source>
        <strain evidence="4">cv. Victoria</strain>
        <tissue evidence="3">Leaf</tissue>
    </source>
</reference>
<evidence type="ECO:0000313" key="3">
    <source>
        <dbReference type="EMBL" id="TVU12080.1"/>
    </source>
</evidence>
<evidence type="ECO:0000256" key="2">
    <source>
        <dbReference type="SAM" id="Phobius"/>
    </source>
</evidence>
<keyword evidence="2" id="KW-0812">Transmembrane</keyword>
<name>A0A5J9TL93_9POAL</name>
<keyword evidence="2" id="KW-0472">Membrane</keyword>
<accession>A0A5J9TL93</accession>